<evidence type="ECO:0000256" key="1">
    <source>
        <dbReference type="SAM" id="MobiDB-lite"/>
    </source>
</evidence>
<keyword evidence="3" id="KW-1185">Reference proteome</keyword>
<reference evidence="2" key="1">
    <citation type="submission" date="2023-01" db="EMBL/GenBank/DDBJ databases">
        <title>Genome assembly of the deep-sea coral Lophelia pertusa.</title>
        <authorList>
            <person name="Herrera S."/>
            <person name="Cordes E."/>
        </authorList>
    </citation>
    <scope>NUCLEOTIDE SEQUENCE</scope>
    <source>
        <strain evidence="2">USNM1676648</strain>
        <tissue evidence="2">Polyp</tissue>
    </source>
</reference>
<dbReference type="EMBL" id="MU826480">
    <property type="protein sequence ID" value="KAJ7375785.1"/>
    <property type="molecule type" value="Genomic_DNA"/>
</dbReference>
<feature type="compositionally biased region" description="Polar residues" evidence="1">
    <location>
        <begin position="88"/>
        <end position="110"/>
    </location>
</feature>
<name>A0A9W9Z6E1_9CNID</name>
<gene>
    <name evidence="2" type="ORF">OS493_038888</name>
</gene>
<protein>
    <submittedName>
        <fullName evidence="2">Uncharacterized protein</fullName>
    </submittedName>
</protein>
<dbReference type="AlphaFoldDB" id="A0A9W9Z6E1"/>
<organism evidence="2 3">
    <name type="scientific">Desmophyllum pertusum</name>
    <dbReference type="NCBI Taxonomy" id="174260"/>
    <lineage>
        <taxon>Eukaryota</taxon>
        <taxon>Metazoa</taxon>
        <taxon>Cnidaria</taxon>
        <taxon>Anthozoa</taxon>
        <taxon>Hexacorallia</taxon>
        <taxon>Scleractinia</taxon>
        <taxon>Caryophylliina</taxon>
        <taxon>Caryophylliidae</taxon>
        <taxon>Desmophyllum</taxon>
    </lineage>
</organism>
<feature type="region of interest" description="Disordered" evidence="1">
    <location>
        <begin position="78"/>
        <end position="110"/>
    </location>
</feature>
<evidence type="ECO:0000313" key="3">
    <source>
        <dbReference type="Proteomes" id="UP001163046"/>
    </source>
</evidence>
<accession>A0A9W9Z6E1</accession>
<dbReference type="Proteomes" id="UP001163046">
    <property type="component" value="Unassembled WGS sequence"/>
</dbReference>
<evidence type="ECO:0000313" key="2">
    <source>
        <dbReference type="EMBL" id="KAJ7375785.1"/>
    </source>
</evidence>
<sequence>METFSFDMPQAIGNLDAVDVLKEERAVALQIQSLEEYKKIISYEKKRRSAAEVIQTKRNINQLKIQLKSQRRSVRVATSPYSKYKPLQQAQTTASAPTENTNTSMLIEEN</sequence>
<proteinExistence type="predicted"/>
<comment type="caution">
    <text evidence="2">The sequence shown here is derived from an EMBL/GenBank/DDBJ whole genome shotgun (WGS) entry which is preliminary data.</text>
</comment>